<keyword evidence="5" id="KW-0479">Metal-binding</keyword>
<dbReference type="InterPro" id="IPR001474">
    <property type="entry name" value="GTP_CycHdrlase_I"/>
</dbReference>
<keyword evidence="3 5" id="KW-0554">One-carbon metabolism</keyword>
<evidence type="ECO:0000256" key="4">
    <source>
        <dbReference type="ARBA" id="ARBA00022801"/>
    </source>
</evidence>
<dbReference type="Pfam" id="PF01227">
    <property type="entry name" value="GTP_cyclohydroI"/>
    <property type="match status" value="1"/>
</dbReference>
<dbReference type="NCBIfam" id="NF006826">
    <property type="entry name" value="PRK09347.1-3"/>
    <property type="match status" value="1"/>
</dbReference>
<dbReference type="EC" id="3.5.4.16" evidence="5"/>
<dbReference type="Proteomes" id="UP001501509">
    <property type="component" value="Unassembled WGS sequence"/>
</dbReference>
<dbReference type="InterPro" id="IPR043133">
    <property type="entry name" value="GTP-CH-I_C/QueF"/>
</dbReference>
<evidence type="ECO:0000256" key="1">
    <source>
        <dbReference type="ARBA" id="ARBA00001052"/>
    </source>
</evidence>
<dbReference type="SUPFAM" id="SSF55620">
    <property type="entry name" value="Tetrahydrobiopterin biosynthesis enzymes-like"/>
    <property type="match status" value="1"/>
</dbReference>
<comment type="subunit">
    <text evidence="5">Homopolymer.</text>
</comment>
<protein>
    <recommendedName>
        <fullName evidence="5">GTP cyclohydrolase 1</fullName>
        <ecNumber evidence="5">3.5.4.16</ecNumber>
    </recommendedName>
    <alternativeName>
        <fullName evidence="5">GTP cyclohydrolase I</fullName>
        <shortName evidence="5">GTP-CH-I</shortName>
    </alternativeName>
</protein>
<comment type="similarity">
    <text evidence="5">Belongs to the GTP cyclohydrolase I family.</text>
</comment>
<feature type="binding site" evidence="5">
    <location>
        <position position="91"/>
    </location>
    <ligand>
        <name>Zn(2+)</name>
        <dbReference type="ChEBI" id="CHEBI:29105"/>
    </ligand>
</feature>
<comment type="pathway">
    <text evidence="2 5">Cofactor biosynthesis; 7,8-dihydroneopterin triphosphate biosynthesis; 7,8-dihydroneopterin triphosphate from GTP: step 1/1.</text>
</comment>
<organism evidence="7 8">
    <name type="scientific">Actinomadura fulvescens</name>
    <dbReference type="NCBI Taxonomy" id="46160"/>
    <lineage>
        <taxon>Bacteria</taxon>
        <taxon>Bacillati</taxon>
        <taxon>Actinomycetota</taxon>
        <taxon>Actinomycetes</taxon>
        <taxon>Streptosporangiales</taxon>
        <taxon>Thermomonosporaceae</taxon>
        <taxon>Actinomadura</taxon>
    </lineage>
</organism>
<comment type="caution">
    <text evidence="7">The sequence shown here is derived from an EMBL/GenBank/DDBJ whole genome shotgun (WGS) entry which is preliminary data.</text>
</comment>
<evidence type="ECO:0000313" key="7">
    <source>
        <dbReference type="EMBL" id="GAA2628441.1"/>
    </source>
</evidence>
<keyword evidence="4 5" id="KW-0378">Hydrolase</keyword>
<dbReference type="Gene3D" id="1.10.286.10">
    <property type="match status" value="1"/>
</dbReference>
<dbReference type="Gene3D" id="3.30.1130.10">
    <property type="match status" value="1"/>
</dbReference>
<gene>
    <name evidence="5" type="primary">folE</name>
    <name evidence="7" type="ORF">GCM10010411_77160</name>
</gene>
<dbReference type="InterPro" id="IPR020602">
    <property type="entry name" value="GTP_CycHdrlase_I_dom"/>
</dbReference>
<evidence type="ECO:0000313" key="8">
    <source>
        <dbReference type="Proteomes" id="UP001501509"/>
    </source>
</evidence>
<feature type="domain" description="GTP cyclohydrolase I" evidence="6">
    <location>
        <begin position="23"/>
        <end position="199"/>
    </location>
</feature>
<keyword evidence="5" id="KW-0862">Zinc</keyword>
<evidence type="ECO:0000256" key="5">
    <source>
        <dbReference type="HAMAP-Rule" id="MF_00223"/>
    </source>
</evidence>
<dbReference type="InterPro" id="IPR043134">
    <property type="entry name" value="GTP-CH-I_N"/>
</dbReference>
<dbReference type="EMBL" id="BAAATD010000014">
    <property type="protein sequence ID" value="GAA2628441.1"/>
    <property type="molecule type" value="Genomic_DNA"/>
</dbReference>
<dbReference type="PANTHER" id="PTHR11109:SF7">
    <property type="entry name" value="GTP CYCLOHYDROLASE 1"/>
    <property type="match status" value="1"/>
</dbReference>
<dbReference type="PANTHER" id="PTHR11109">
    <property type="entry name" value="GTP CYCLOHYDROLASE I"/>
    <property type="match status" value="1"/>
</dbReference>
<feature type="binding site" evidence="5">
    <location>
        <position position="94"/>
    </location>
    <ligand>
        <name>Zn(2+)</name>
        <dbReference type="ChEBI" id="CHEBI:29105"/>
    </ligand>
</feature>
<keyword evidence="8" id="KW-1185">Reference proteome</keyword>
<keyword evidence="5" id="KW-0342">GTP-binding</keyword>
<sequence length="202" mass="21748">MTVDELNDSRPALTAVQREASLHARRLMTTLGFPVGDPGMTDTPARLVRAWCELSHGMHLDPGRHLAVTFPPESPDPGLIAVTDVPFVSLCEHHLLPFTGTANVAYLPAPGASIVGLSKLARLVQEYAARPQVQERLGEQIVHALVSRLDCDGAACAITAEHSCMTLRGARSTGAQMETLHLKGAFQADPQLRENFLGLART</sequence>
<reference evidence="8" key="1">
    <citation type="journal article" date="2019" name="Int. J. Syst. Evol. Microbiol.">
        <title>The Global Catalogue of Microorganisms (GCM) 10K type strain sequencing project: providing services to taxonomists for standard genome sequencing and annotation.</title>
        <authorList>
            <consortium name="The Broad Institute Genomics Platform"/>
            <consortium name="The Broad Institute Genome Sequencing Center for Infectious Disease"/>
            <person name="Wu L."/>
            <person name="Ma J."/>
        </authorList>
    </citation>
    <scope>NUCLEOTIDE SEQUENCE [LARGE SCALE GENOMIC DNA]</scope>
    <source>
        <strain evidence="8">JCM 6833</strain>
    </source>
</reference>
<proteinExistence type="inferred from homology"/>
<keyword evidence="5" id="KW-0547">Nucleotide-binding</keyword>
<evidence type="ECO:0000256" key="2">
    <source>
        <dbReference type="ARBA" id="ARBA00005080"/>
    </source>
</evidence>
<comment type="catalytic activity">
    <reaction evidence="1 5">
        <text>GTP + H2O = 7,8-dihydroneopterin 3'-triphosphate + formate + H(+)</text>
        <dbReference type="Rhea" id="RHEA:17473"/>
        <dbReference type="ChEBI" id="CHEBI:15377"/>
        <dbReference type="ChEBI" id="CHEBI:15378"/>
        <dbReference type="ChEBI" id="CHEBI:15740"/>
        <dbReference type="ChEBI" id="CHEBI:37565"/>
        <dbReference type="ChEBI" id="CHEBI:58462"/>
        <dbReference type="EC" id="3.5.4.16"/>
    </reaction>
</comment>
<evidence type="ECO:0000256" key="3">
    <source>
        <dbReference type="ARBA" id="ARBA00022563"/>
    </source>
</evidence>
<evidence type="ECO:0000259" key="6">
    <source>
        <dbReference type="Pfam" id="PF01227"/>
    </source>
</evidence>
<feature type="binding site" evidence="5">
    <location>
        <position position="164"/>
    </location>
    <ligand>
        <name>Zn(2+)</name>
        <dbReference type="ChEBI" id="CHEBI:29105"/>
    </ligand>
</feature>
<dbReference type="HAMAP" id="MF_00223">
    <property type="entry name" value="FolE"/>
    <property type="match status" value="1"/>
</dbReference>
<name>A0ABP6CU60_9ACTN</name>
<dbReference type="RefSeq" id="WP_344547450.1">
    <property type="nucleotide sequence ID" value="NZ_BAAATD010000014.1"/>
</dbReference>
<accession>A0ABP6CU60</accession>